<protein>
    <recommendedName>
        <fullName evidence="1">F-box domain-containing protein</fullName>
    </recommendedName>
</protein>
<dbReference type="InterPro" id="IPR036047">
    <property type="entry name" value="F-box-like_dom_sf"/>
</dbReference>
<dbReference type="InterPro" id="IPR013187">
    <property type="entry name" value="F-box-assoc_dom_typ3"/>
</dbReference>
<dbReference type="PANTHER" id="PTHR31111">
    <property type="entry name" value="BNAA05G37150D PROTEIN-RELATED"/>
    <property type="match status" value="1"/>
</dbReference>
<evidence type="ECO:0000313" key="2">
    <source>
        <dbReference type="EMBL" id="CAA0225935.1"/>
    </source>
</evidence>
<dbReference type="InterPro" id="IPR001810">
    <property type="entry name" value="F-box_dom"/>
</dbReference>
<feature type="domain" description="F-box" evidence="1">
    <location>
        <begin position="24"/>
        <end position="64"/>
    </location>
</feature>
<evidence type="ECO:0000313" key="3">
    <source>
        <dbReference type="Proteomes" id="UP000434276"/>
    </source>
</evidence>
<name>A0A5S9VAU3_ARATH</name>
<dbReference type="OrthoDB" id="1099270at2759"/>
<dbReference type="Pfam" id="PF08268">
    <property type="entry name" value="FBA_3"/>
    <property type="match status" value="1"/>
</dbReference>
<proteinExistence type="predicted"/>
<dbReference type="PANTHER" id="PTHR31111:SF132">
    <property type="entry name" value="F-BOX ASSOCIATED UBIQUITINATION EFFECTOR FAMILY PROTEIN-RELATED"/>
    <property type="match status" value="1"/>
</dbReference>
<dbReference type="EMBL" id="CACSHJ010000087">
    <property type="protein sequence ID" value="CAA0225935.1"/>
    <property type="molecule type" value="Genomic_DNA"/>
</dbReference>
<sequence length="309" mass="35733">MKTRRNTRSCSNSRKREEKNSETIPFDLVIEILTRLPVKSIARFRCLSKLCASTLNNPDFTESFFTISSSRPKLLFTCPKDVWSLWRASSSHIRDWKELSWRKIKCDMAHYPEVVDYEASGYPRPLYDGICINGVLYYLGRVHDDLDGFPDMVCFDIKFEKFSYIKKANGMKRNSGVNLQPTLVNHKGKIAKLQANIGPGSIRYTGIQLWVLEDAEKHQWSSYIYVVPPPWKNIIEETKLRFVGTSDTGDIVLSPCNISNSFYLLYYNPERNAIARVEIQGMEAFKTHKSYAFLDYAENIVKPKPTRKL</sequence>
<dbReference type="Pfam" id="PF00646">
    <property type="entry name" value="F-box"/>
    <property type="match status" value="1"/>
</dbReference>
<dbReference type="AlphaFoldDB" id="A0A5S9VAU3"/>
<dbReference type="ExpressionAtlas" id="A0A5S9VAU3">
    <property type="expression patterns" value="differential"/>
</dbReference>
<accession>A0A5S9VAU3</accession>
<reference evidence="2 3" key="1">
    <citation type="submission" date="2019-12" db="EMBL/GenBank/DDBJ databases">
        <authorList>
            <person name="Jiao W.-B."/>
            <person name="Schneeberger K."/>
        </authorList>
    </citation>
    <scope>NUCLEOTIDE SEQUENCE [LARGE SCALE GENOMIC DNA]</scope>
    <source>
        <strain evidence="3">cv. C24</strain>
    </source>
</reference>
<evidence type="ECO:0000259" key="1">
    <source>
        <dbReference type="SMART" id="SM00256"/>
    </source>
</evidence>
<dbReference type="InterPro" id="IPR017451">
    <property type="entry name" value="F-box-assoc_interact_dom"/>
</dbReference>
<dbReference type="Proteomes" id="UP000434276">
    <property type="component" value="Unassembled WGS sequence"/>
</dbReference>
<organism evidence="2 3">
    <name type="scientific">Arabidopsis thaliana</name>
    <name type="common">Mouse-ear cress</name>
    <dbReference type="NCBI Taxonomy" id="3702"/>
    <lineage>
        <taxon>Eukaryota</taxon>
        <taxon>Viridiplantae</taxon>
        <taxon>Streptophyta</taxon>
        <taxon>Embryophyta</taxon>
        <taxon>Tracheophyta</taxon>
        <taxon>Spermatophyta</taxon>
        <taxon>Magnoliopsida</taxon>
        <taxon>eudicotyledons</taxon>
        <taxon>Gunneridae</taxon>
        <taxon>Pentapetalae</taxon>
        <taxon>rosids</taxon>
        <taxon>malvids</taxon>
        <taxon>Brassicales</taxon>
        <taxon>Brassicaceae</taxon>
        <taxon>Camelineae</taxon>
        <taxon>Arabidopsis</taxon>
    </lineage>
</organism>
<dbReference type="SUPFAM" id="SSF81383">
    <property type="entry name" value="F-box domain"/>
    <property type="match status" value="1"/>
</dbReference>
<dbReference type="NCBIfam" id="TIGR01640">
    <property type="entry name" value="F_box_assoc_1"/>
    <property type="match status" value="1"/>
</dbReference>
<dbReference type="SMART" id="SM00256">
    <property type="entry name" value="FBOX"/>
    <property type="match status" value="1"/>
</dbReference>
<gene>
    <name evidence="2" type="ORF">C24_LOCUS2109</name>
</gene>